<dbReference type="GeneID" id="139355047"/>
<protein>
    <submittedName>
        <fullName evidence="3">Uncharacterized protein isoform X2</fullName>
    </submittedName>
</protein>
<feature type="compositionally biased region" description="Basic and acidic residues" evidence="1">
    <location>
        <begin position="157"/>
        <end position="167"/>
    </location>
</feature>
<evidence type="ECO:0000313" key="2">
    <source>
        <dbReference type="Proteomes" id="UP001652628"/>
    </source>
</evidence>
<evidence type="ECO:0000313" key="3">
    <source>
        <dbReference type="RefSeq" id="XP_070855434.1"/>
    </source>
</evidence>
<gene>
    <name evidence="3" type="primary">LOC139355047</name>
</gene>
<accession>A0ABM4TZM6</accession>
<organism evidence="2 3">
    <name type="scientific">Drosophila suzukii</name>
    <name type="common">Spotted-wing drosophila fruit fly</name>
    <dbReference type="NCBI Taxonomy" id="28584"/>
    <lineage>
        <taxon>Eukaryota</taxon>
        <taxon>Metazoa</taxon>
        <taxon>Ecdysozoa</taxon>
        <taxon>Arthropoda</taxon>
        <taxon>Hexapoda</taxon>
        <taxon>Insecta</taxon>
        <taxon>Pterygota</taxon>
        <taxon>Neoptera</taxon>
        <taxon>Endopterygota</taxon>
        <taxon>Diptera</taxon>
        <taxon>Brachycera</taxon>
        <taxon>Muscomorpha</taxon>
        <taxon>Ephydroidea</taxon>
        <taxon>Drosophilidae</taxon>
        <taxon>Drosophila</taxon>
        <taxon>Sophophora</taxon>
    </lineage>
</organism>
<feature type="compositionally biased region" description="Polar residues" evidence="1">
    <location>
        <begin position="68"/>
        <end position="80"/>
    </location>
</feature>
<name>A0ABM4TZM6_DROSZ</name>
<sequence length="167" mass="18700">MPDVLDDLLLDMDFLCSSGATLQCGGQALTLRPSARTRSVAPRETNPDLARTQPEQQENHDEAVARTPTEQQENYGNTDNTKLHKYRKKTIDKPLLGHVQRTASAQPHGYRPVTTGRVQAVGTRQLRSLTWNWEQPRPGPQRYPLLTLQPSKPFSPRGKESGYESGP</sequence>
<keyword evidence="2" id="KW-1185">Reference proteome</keyword>
<dbReference type="Proteomes" id="UP001652628">
    <property type="component" value="Unplaced"/>
</dbReference>
<feature type="region of interest" description="Disordered" evidence="1">
    <location>
        <begin position="132"/>
        <end position="167"/>
    </location>
</feature>
<evidence type="ECO:0000256" key="1">
    <source>
        <dbReference type="SAM" id="MobiDB-lite"/>
    </source>
</evidence>
<reference evidence="3" key="1">
    <citation type="submission" date="2025-08" db="UniProtKB">
        <authorList>
            <consortium name="RefSeq"/>
        </authorList>
    </citation>
    <scope>IDENTIFICATION</scope>
</reference>
<proteinExistence type="predicted"/>
<feature type="region of interest" description="Disordered" evidence="1">
    <location>
        <begin position="32"/>
        <end position="96"/>
    </location>
</feature>
<dbReference type="RefSeq" id="XP_070855434.1">
    <property type="nucleotide sequence ID" value="XM_070999333.1"/>
</dbReference>